<dbReference type="AlphaFoldDB" id="A0A4Z0QKM3"/>
<keyword evidence="2" id="KW-1185">Reference proteome</keyword>
<proteinExistence type="predicted"/>
<dbReference type="EMBL" id="SRMB01000001">
    <property type="protein sequence ID" value="TGE29809.1"/>
    <property type="molecule type" value="Genomic_DNA"/>
</dbReference>
<sequence>MQTRQLFTLDTVLRKFLQKMGDAPAHYYAQMLPHVFDFWVGYVSDTGRENRTVELAILPDRTAVLPDDYDNYVMVGVRNGDYVRNLTYNGSLTNLPPSYEPFLQGSLAEEVVAVPEAEGVVPRVGLRHAYLGWPGGELYGEGYPGYGQEFKIDGPGRRIICSTEVPQDRTLILQYHAFSTVGNEGWVINPLWDKPLSLYLTWQFYLYVKKDLGAAREFERLYHKAKDKAEDRSSTFSITDAYAAQANHARGIFR</sequence>
<protein>
    <submittedName>
        <fullName evidence="1">Uncharacterized protein</fullName>
    </submittedName>
</protein>
<name>A0A4Z0QKM3_9BACT</name>
<evidence type="ECO:0000313" key="2">
    <source>
        <dbReference type="Proteomes" id="UP000298471"/>
    </source>
</evidence>
<gene>
    <name evidence="1" type="ORF">E5K02_10220</name>
</gene>
<organism evidence="1 2">
    <name type="scientific">Hymenobacter metallicola</name>
    <dbReference type="NCBI Taxonomy" id="2563114"/>
    <lineage>
        <taxon>Bacteria</taxon>
        <taxon>Pseudomonadati</taxon>
        <taxon>Bacteroidota</taxon>
        <taxon>Cytophagia</taxon>
        <taxon>Cytophagales</taxon>
        <taxon>Hymenobacteraceae</taxon>
        <taxon>Hymenobacter</taxon>
    </lineage>
</organism>
<accession>A0A4Z0QKM3</accession>
<comment type="caution">
    <text evidence="1">The sequence shown here is derived from an EMBL/GenBank/DDBJ whole genome shotgun (WGS) entry which is preliminary data.</text>
</comment>
<dbReference type="Proteomes" id="UP000298471">
    <property type="component" value="Unassembled WGS sequence"/>
</dbReference>
<reference evidence="1 2" key="1">
    <citation type="submission" date="2019-04" db="EMBL/GenBank/DDBJ databases">
        <authorList>
            <person name="Feng G."/>
            <person name="Zhang J."/>
            <person name="Zhu H."/>
        </authorList>
    </citation>
    <scope>NUCLEOTIDE SEQUENCE [LARGE SCALE GENOMIC DNA]</scope>
    <source>
        <strain evidence="1 2">9PBR-1</strain>
    </source>
</reference>
<evidence type="ECO:0000313" key="1">
    <source>
        <dbReference type="EMBL" id="TGE29809.1"/>
    </source>
</evidence>
<dbReference type="RefSeq" id="WP_135394613.1">
    <property type="nucleotide sequence ID" value="NZ_SRMB01000001.1"/>
</dbReference>